<accession>A0A1N6G8K4</accession>
<name>A0A1N6G8K4_9BURK</name>
<evidence type="ECO:0000313" key="1">
    <source>
        <dbReference type="EMBL" id="SIO03876.1"/>
    </source>
</evidence>
<dbReference type="Proteomes" id="UP000185151">
    <property type="component" value="Unassembled WGS sequence"/>
</dbReference>
<keyword evidence="2" id="KW-1185">Reference proteome</keyword>
<sequence length="603" mass="65602">MQSSDSTFDLILPDGRLDILTGRWLQGVRDVRVRGGRSTQLRNIAVSEKTTECVPLVINQDYFLNNAGSIPGFGEFTSGDRIRSVAAKSSVIRLVSPDGAGSYRPGMPILIYGYNQDSQGYPPSIRYFERNSVAKVGVNLIELVTPLQYDYDARWADIAQNADSVAGNNETGAARVLSLDRPGFRVARNIELDDLEFLSSREHRDENDVTSLDGSLYAFSADRVVCNRVRVNGYFYPSASGTIIVNDSYIRFVENDKLVDYIEYNRCEIGFFSNGPAVNRIVVNDSTIEEPIPIISCRAAEFNDVTFLGERRPASAFVTLSFSTPMDSIEFNRPRLTSSAGGVLPLTSGGGVVRVKVAAVKGDVLYTSFSGINDPVPRGLSVGSILRNESGEPLFDVAGVWFENGETAIGVKARNEVAAGQVGQILLANICKRLSISDPVIVGTLASAEEKFSSPRSNANSSLDIAVQLKVDDTKILDAHHNDSAIVGRFDFGASAEQQTFDVTIHRRARELIVSVGDGDGVTEPGDGGTLLLSGMDYTGRAVWRSSIDMTAPGMRTIREDQVVAMAQDKVQSLPGVRIVRLRAMCTGHHSARAKDVDFKILF</sequence>
<dbReference type="EMBL" id="FSRU01000001">
    <property type="protein sequence ID" value="SIO03876.1"/>
    <property type="molecule type" value="Genomic_DNA"/>
</dbReference>
<dbReference type="AlphaFoldDB" id="A0A1N6G8K4"/>
<gene>
    <name evidence="1" type="ORF">SAMN05444165_0625</name>
</gene>
<protein>
    <submittedName>
        <fullName evidence="1">Uncharacterized protein</fullName>
    </submittedName>
</protein>
<reference evidence="1 2" key="1">
    <citation type="submission" date="2016-11" db="EMBL/GenBank/DDBJ databases">
        <authorList>
            <person name="Jaros S."/>
            <person name="Januszkiewicz K."/>
            <person name="Wedrychowicz H."/>
        </authorList>
    </citation>
    <scope>NUCLEOTIDE SEQUENCE [LARGE SCALE GENOMIC DNA]</scope>
    <source>
        <strain evidence="1 2">GAS95</strain>
    </source>
</reference>
<proteinExistence type="predicted"/>
<evidence type="ECO:0000313" key="2">
    <source>
        <dbReference type="Proteomes" id="UP000185151"/>
    </source>
</evidence>
<organism evidence="1 2">
    <name type="scientific">Paraburkholderia phenazinium</name>
    <dbReference type="NCBI Taxonomy" id="60549"/>
    <lineage>
        <taxon>Bacteria</taxon>
        <taxon>Pseudomonadati</taxon>
        <taxon>Pseudomonadota</taxon>
        <taxon>Betaproteobacteria</taxon>
        <taxon>Burkholderiales</taxon>
        <taxon>Burkholderiaceae</taxon>
        <taxon>Paraburkholderia</taxon>
    </lineage>
</organism>